<evidence type="ECO:0000313" key="3">
    <source>
        <dbReference type="EMBL" id="VGO21216.1"/>
    </source>
</evidence>
<proteinExistence type="predicted"/>
<dbReference type="EMBL" id="CAAHFH010000002">
    <property type="protein sequence ID" value="VGO21216.1"/>
    <property type="molecule type" value="Genomic_DNA"/>
</dbReference>
<dbReference type="RefSeq" id="WP_136062699.1">
    <property type="nucleotide sequence ID" value="NZ_CAAHFH010000002.1"/>
</dbReference>
<evidence type="ECO:0000313" key="4">
    <source>
        <dbReference type="Proteomes" id="UP000346198"/>
    </source>
</evidence>
<evidence type="ECO:0000256" key="1">
    <source>
        <dbReference type="SAM" id="Coils"/>
    </source>
</evidence>
<evidence type="ECO:0008006" key="5">
    <source>
        <dbReference type="Google" id="ProtNLM"/>
    </source>
</evidence>
<dbReference type="Proteomes" id="UP000346198">
    <property type="component" value="Unassembled WGS sequence"/>
</dbReference>
<feature type="coiled-coil region" evidence="1">
    <location>
        <begin position="1"/>
        <end position="28"/>
    </location>
</feature>
<evidence type="ECO:0000256" key="2">
    <source>
        <dbReference type="SAM" id="MobiDB-lite"/>
    </source>
</evidence>
<sequence>MKRANAQKEALEKALNRHMQNVEEGLETEYQLTKNNFDSLNAMASDIRSRNSPSHLTQLRALRIAQANLESEEFIYKSLKDKLRQEKIILEIPRNPVEIIDAAKPSNRPVNRQRSDSSAKNRQTRRSGDTGFQSGVRANKNTADRSPPPHYTSRWSSSGSCSQSSLAPPHG</sequence>
<dbReference type="AlphaFoldDB" id="A0A6C2UQD4"/>
<keyword evidence="4" id="KW-1185">Reference proteome</keyword>
<gene>
    <name evidence="3" type="ORF">SCARR_03288</name>
</gene>
<accession>A0A6C2UQD4</accession>
<organism evidence="3 4">
    <name type="scientific">Pontiella sulfatireligans</name>
    <dbReference type="NCBI Taxonomy" id="2750658"/>
    <lineage>
        <taxon>Bacteria</taxon>
        <taxon>Pseudomonadati</taxon>
        <taxon>Kiritimatiellota</taxon>
        <taxon>Kiritimatiellia</taxon>
        <taxon>Kiritimatiellales</taxon>
        <taxon>Pontiellaceae</taxon>
        <taxon>Pontiella</taxon>
    </lineage>
</organism>
<feature type="region of interest" description="Disordered" evidence="2">
    <location>
        <begin position="95"/>
        <end position="171"/>
    </location>
</feature>
<feature type="compositionally biased region" description="Low complexity" evidence="2">
    <location>
        <begin position="153"/>
        <end position="165"/>
    </location>
</feature>
<name>A0A6C2UQD4_9BACT</name>
<reference evidence="3 4" key="1">
    <citation type="submission" date="2019-04" db="EMBL/GenBank/DDBJ databases">
        <authorList>
            <person name="Van Vliet M D."/>
        </authorList>
    </citation>
    <scope>NUCLEOTIDE SEQUENCE [LARGE SCALE GENOMIC DNA]</scope>
    <source>
        <strain evidence="3 4">F21</strain>
    </source>
</reference>
<protein>
    <recommendedName>
        <fullName evidence="5">Chromosome partition protein Smc</fullName>
    </recommendedName>
</protein>
<keyword evidence="1" id="KW-0175">Coiled coil</keyword>